<evidence type="ECO:0000259" key="1">
    <source>
        <dbReference type="Pfam" id="PF01592"/>
    </source>
</evidence>
<sequence length="157" mass="17649">MKKIFQKNKDVISQDKTIGWLYTPTVKDHFFKPRNIQLDEPKKGEYNGVGTAGSPVCGDVMTIWIKINPRSERIKKCAWRTFGCASAIASTSMLSVIVTRRGGMKLAEAIKLTPHDILKELGGLPARKVHCSVLGDQALRIAIKNYYEKNRRKNLSC</sequence>
<dbReference type="InterPro" id="IPR002871">
    <property type="entry name" value="NIF_FeS_clus_asmbl_NifU_N"/>
</dbReference>
<dbReference type="GO" id="GO:0005506">
    <property type="term" value="F:iron ion binding"/>
    <property type="evidence" value="ECO:0007669"/>
    <property type="project" value="InterPro"/>
</dbReference>
<reference evidence="3" key="1">
    <citation type="submission" date="2017-09" db="EMBL/GenBank/DDBJ databases">
        <title>Depth-based differentiation of microbial function through sediment-hosted aquifers and enrichment of novel symbionts in the deep terrestrial subsurface.</title>
        <authorList>
            <person name="Probst A.J."/>
            <person name="Ladd B."/>
            <person name="Jarett J.K."/>
            <person name="Geller-Mcgrath D.E."/>
            <person name="Sieber C.M.K."/>
            <person name="Emerson J.B."/>
            <person name="Anantharaman K."/>
            <person name="Thomas B.C."/>
            <person name="Malmstrom R."/>
            <person name="Stieglmeier M."/>
            <person name="Klingl A."/>
            <person name="Woyke T."/>
            <person name="Ryan C.M."/>
            <person name="Banfield J.F."/>
        </authorList>
    </citation>
    <scope>NUCLEOTIDE SEQUENCE [LARGE SCALE GENOMIC DNA]</scope>
</reference>
<evidence type="ECO:0000313" key="3">
    <source>
        <dbReference type="Proteomes" id="UP000229569"/>
    </source>
</evidence>
<feature type="domain" description="NIF system FeS cluster assembly NifU N-terminal" evidence="1">
    <location>
        <begin position="22"/>
        <end position="151"/>
    </location>
</feature>
<dbReference type="AlphaFoldDB" id="A0A2M7Z9Y7"/>
<dbReference type="EMBL" id="PFVG01000006">
    <property type="protein sequence ID" value="PJA92393.1"/>
    <property type="molecule type" value="Genomic_DNA"/>
</dbReference>
<dbReference type="PANTHER" id="PTHR10093">
    <property type="entry name" value="IRON-SULFUR CLUSTER ASSEMBLY ENZYME NIFU HOMOLOG"/>
    <property type="match status" value="1"/>
</dbReference>
<dbReference type="Proteomes" id="UP000229569">
    <property type="component" value="Unassembled WGS sequence"/>
</dbReference>
<protein>
    <recommendedName>
        <fullName evidence="1">NIF system FeS cluster assembly NifU N-terminal domain-containing protein</fullName>
    </recommendedName>
</protein>
<dbReference type="CDD" id="cd06664">
    <property type="entry name" value="IscU_like"/>
    <property type="match status" value="1"/>
</dbReference>
<dbReference type="GO" id="GO:0016226">
    <property type="term" value="P:iron-sulfur cluster assembly"/>
    <property type="evidence" value="ECO:0007669"/>
    <property type="project" value="InterPro"/>
</dbReference>
<dbReference type="SUPFAM" id="SSF82649">
    <property type="entry name" value="SufE/NifU"/>
    <property type="match status" value="1"/>
</dbReference>
<proteinExistence type="predicted"/>
<comment type="caution">
    <text evidence="2">The sequence shown here is derived from an EMBL/GenBank/DDBJ whole genome shotgun (WGS) entry which is preliminary data.</text>
</comment>
<gene>
    <name evidence="2" type="ORF">CO134_00310</name>
</gene>
<dbReference type="GO" id="GO:0051536">
    <property type="term" value="F:iron-sulfur cluster binding"/>
    <property type="evidence" value="ECO:0007669"/>
    <property type="project" value="InterPro"/>
</dbReference>
<evidence type="ECO:0000313" key="2">
    <source>
        <dbReference type="EMBL" id="PJA92393.1"/>
    </source>
</evidence>
<dbReference type="Pfam" id="PF01592">
    <property type="entry name" value="NifU_N"/>
    <property type="match status" value="1"/>
</dbReference>
<organism evidence="2 3">
    <name type="scientific">Candidatus Kuenenbacteria bacterium CG_4_9_14_3_um_filter_39_14</name>
    <dbReference type="NCBI Taxonomy" id="1974616"/>
    <lineage>
        <taxon>Bacteria</taxon>
        <taxon>Candidatus Kueneniibacteriota</taxon>
    </lineage>
</organism>
<dbReference type="Gene3D" id="3.90.1010.10">
    <property type="match status" value="1"/>
</dbReference>
<accession>A0A2M7Z9Y7</accession>
<name>A0A2M7Z9Y7_9BACT</name>